<sequence>MLRYRPKNAYPAFLIVQHRVLHIRRPIYRPSVFGTAKGGVGA</sequence>
<dbReference type="AlphaFoldDB" id="A0A248UGH4"/>
<proteinExistence type="predicted"/>
<gene>
    <name evidence="1" type="ORF">CES85_2283</name>
</gene>
<name>A0A248UGH4_9HYPH</name>
<reference evidence="1 2" key="1">
    <citation type="submission" date="2017-07" db="EMBL/GenBank/DDBJ databases">
        <title>Phylogenetic study on the rhizospheric bacterium Ochrobactrum sp. A44.</title>
        <authorList>
            <person name="Krzyzanowska D.M."/>
            <person name="Ossowicki A."/>
            <person name="Rajewska M."/>
            <person name="Maciag T."/>
            <person name="Kaczynski Z."/>
            <person name="Czerwicka M."/>
            <person name="Jafra S."/>
        </authorList>
    </citation>
    <scope>NUCLEOTIDE SEQUENCE [LARGE SCALE GENOMIC DNA]</scope>
    <source>
        <strain evidence="1 2">A44</strain>
    </source>
</reference>
<protein>
    <submittedName>
        <fullName evidence="1">Uncharacterized protein</fullName>
    </submittedName>
</protein>
<dbReference type="Proteomes" id="UP000215256">
    <property type="component" value="Chromosome 1"/>
</dbReference>
<dbReference type="EMBL" id="CP022604">
    <property type="protein sequence ID" value="ASV85650.1"/>
    <property type="molecule type" value="Genomic_DNA"/>
</dbReference>
<organism evidence="1 2">
    <name type="scientific">Ochrobactrum quorumnocens</name>
    <dbReference type="NCBI Taxonomy" id="271865"/>
    <lineage>
        <taxon>Bacteria</taxon>
        <taxon>Pseudomonadati</taxon>
        <taxon>Pseudomonadota</taxon>
        <taxon>Alphaproteobacteria</taxon>
        <taxon>Hyphomicrobiales</taxon>
        <taxon>Brucellaceae</taxon>
        <taxon>Brucella/Ochrobactrum group</taxon>
        <taxon>Ochrobactrum</taxon>
    </lineage>
</organism>
<dbReference type="KEGG" id="och:CES85_2283"/>
<accession>A0A248UGH4</accession>
<evidence type="ECO:0000313" key="1">
    <source>
        <dbReference type="EMBL" id="ASV85650.1"/>
    </source>
</evidence>
<evidence type="ECO:0000313" key="2">
    <source>
        <dbReference type="Proteomes" id="UP000215256"/>
    </source>
</evidence>